<proteinExistence type="predicted"/>
<comment type="caution">
    <text evidence="1">The sequence shown here is derived from an EMBL/GenBank/DDBJ whole genome shotgun (WGS) entry which is preliminary data.</text>
</comment>
<gene>
    <name evidence="1" type="ORF">FDY93_07340</name>
</gene>
<dbReference type="Proteomes" id="UP000306791">
    <property type="component" value="Unassembled WGS sequence"/>
</dbReference>
<protein>
    <submittedName>
        <fullName evidence="1">Uncharacterized protein</fullName>
    </submittedName>
</protein>
<organism evidence="1 2">
    <name type="scientific">Microbulbifer harenosus</name>
    <dbReference type="NCBI Taxonomy" id="2576840"/>
    <lineage>
        <taxon>Bacteria</taxon>
        <taxon>Pseudomonadati</taxon>
        <taxon>Pseudomonadota</taxon>
        <taxon>Gammaproteobacteria</taxon>
        <taxon>Cellvibrionales</taxon>
        <taxon>Microbulbiferaceae</taxon>
        <taxon>Microbulbifer</taxon>
    </lineage>
</organism>
<accession>A0ABY2UJE0</accession>
<sequence length="83" mass="9083">MPALLNYPIDTLEITPDYLRDIKHGIKDRVGYLCFSFHGGAMSTPQCQDLLSAYQQLQAADIDVICLMGGEDIPALAEGLVEV</sequence>
<evidence type="ECO:0000313" key="1">
    <source>
        <dbReference type="EMBL" id="TLM78231.1"/>
    </source>
</evidence>
<dbReference type="RefSeq" id="WP_138235103.1">
    <property type="nucleotide sequence ID" value="NZ_CP185860.1"/>
</dbReference>
<evidence type="ECO:0000313" key="2">
    <source>
        <dbReference type="Proteomes" id="UP000306791"/>
    </source>
</evidence>
<keyword evidence="2" id="KW-1185">Reference proteome</keyword>
<name>A0ABY2UJE0_9GAMM</name>
<reference evidence="1 2" key="1">
    <citation type="submission" date="2019-05" db="EMBL/GenBank/DDBJ databases">
        <title>Microbulbifer harenosus sp. nov., an alginate-degrading bacterium isolated from coastal sand.</title>
        <authorList>
            <person name="Huang H."/>
            <person name="Mo K."/>
            <person name="Bao S."/>
        </authorList>
    </citation>
    <scope>NUCLEOTIDE SEQUENCE [LARGE SCALE GENOMIC DNA]</scope>
    <source>
        <strain evidence="1 2">HB161719</strain>
    </source>
</reference>
<dbReference type="EMBL" id="VANI01000007">
    <property type="protein sequence ID" value="TLM78231.1"/>
    <property type="molecule type" value="Genomic_DNA"/>
</dbReference>